<protein>
    <submittedName>
        <fullName evidence="3">Universal stress protein</fullName>
    </submittedName>
</protein>
<evidence type="ECO:0000259" key="2">
    <source>
        <dbReference type="Pfam" id="PF00582"/>
    </source>
</evidence>
<comment type="caution">
    <text evidence="3">The sequence shown here is derived from an EMBL/GenBank/DDBJ whole genome shotgun (WGS) entry which is preliminary data.</text>
</comment>
<dbReference type="Pfam" id="PF00582">
    <property type="entry name" value="Usp"/>
    <property type="match status" value="2"/>
</dbReference>
<evidence type="ECO:0000256" key="1">
    <source>
        <dbReference type="ARBA" id="ARBA00008791"/>
    </source>
</evidence>
<dbReference type="EMBL" id="BAABCS010000021">
    <property type="protein sequence ID" value="GAA4056918.1"/>
    <property type="molecule type" value="Genomic_DNA"/>
</dbReference>
<organism evidence="3 4">
    <name type="scientific">Flavobacterium chungnamense</name>
    <dbReference type="NCBI Taxonomy" id="706182"/>
    <lineage>
        <taxon>Bacteria</taxon>
        <taxon>Pseudomonadati</taxon>
        <taxon>Bacteroidota</taxon>
        <taxon>Flavobacteriia</taxon>
        <taxon>Flavobacteriales</taxon>
        <taxon>Flavobacteriaceae</taxon>
        <taxon>Flavobacterium</taxon>
    </lineage>
</organism>
<proteinExistence type="inferred from homology"/>
<dbReference type="SUPFAM" id="SSF52402">
    <property type="entry name" value="Adenine nucleotide alpha hydrolases-like"/>
    <property type="match status" value="2"/>
</dbReference>
<comment type="similarity">
    <text evidence="1">Belongs to the universal stress protein A family.</text>
</comment>
<accession>A0ABP7V0L8</accession>
<dbReference type="CDD" id="cd00293">
    <property type="entry name" value="USP-like"/>
    <property type="match status" value="2"/>
</dbReference>
<dbReference type="Proteomes" id="UP001500426">
    <property type="component" value="Unassembled WGS sequence"/>
</dbReference>
<dbReference type="Gene3D" id="3.40.50.620">
    <property type="entry name" value="HUPs"/>
    <property type="match status" value="2"/>
</dbReference>
<name>A0ABP7V0L8_9FLAO</name>
<dbReference type="PANTHER" id="PTHR46268">
    <property type="entry name" value="STRESS RESPONSE PROTEIN NHAX"/>
    <property type="match status" value="1"/>
</dbReference>
<reference evidence="4" key="1">
    <citation type="journal article" date="2019" name="Int. J. Syst. Evol. Microbiol.">
        <title>The Global Catalogue of Microorganisms (GCM) 10K type strain sequencing project: providing services to taxonomists for standard genome sequencing and annotation.</title>
        <authorList>
            <consortium name="The Broad Institute Genomics Platform"/>
            <consortium name="The Broad Institute Genome Sequencing Center for Infectious Disease"/>
            <person name="Wu L."/>
            <person name="Ma J."/>
        </authorList>
    </citation>
    <scope>NUCLEOTIDE SEQUENCE [LARGE SCALE GENOMIC DNA]</scope>
    <source>
        <strain evidence="4">JCM 17068</strain>
    </source>
</reference>
<sequence length="288" mass="32229">MKFNLNKTNNLQTIMKKILIPTDFSQNAEYALKVAAQIAKKNNGEIILLHMLEFPNQASDAIGSGAAIPEIMFFKNAAIKKLEDLMDEDYLDGLKVSEIVQFELAFDGILKISQLNNVDLIVMGSHGASGYKEMFIGSNAEKVVRNSEVPVLIIKKEENDFTVNNFVFASDFSDEVKKPFEKVVDFANKFDSTLHLVMVNTPNNFKSTSTSEETMKKFLSNFNVQKVETHVYNETNVEKGILNFSNSINADLIGMSTHGRKGLSHFFNGSISEDLVNHATRPVITFKI</sequence>
<feature type="domain" description="UspA" evidence="2">
    <location>
        <begin position="15"/>
        <end position="155"/>
    </location>
</feature>
<gene>
    <name evidence="3" type="ORF">GCM10022388_24410</name>
</gene>
<dbReference type="InterPro" id="IPR006016">
    <property type="entry name" value="UspA"/>
</dbReference>
<evidence type="ECO:0000313" key="4">
    <source>
        <dbReference type="Proteomes" id="UP001500426"/>
    </source>
</evidence>
<feature type="domain" description="UspA" evidence="2">
    <location>
        <begin position="165"/>
        <end position="286"/>
    </location>
</feature>
<dbReference type="PANTHER" id="PTHR46268:SF6">
    <property type="entry name" value="UNIVERSAL STRESS PROTEIN UP12"/>
    <property type="match status" value="1"/>
</dbReference>
<dbReference type="PRINTS" id="PR01438">
    <property type="entry name" value="UNVRSLSTRESS"/>
</dbReference>
<keyword evidence="4" id="KW-1185">Reference proteome</keyword>
<dbReference type="InterPro" id="IPR006015">
    <property type="entry name" value="Universal_stress_UspA"/>
</dbReference>
<evidence type="ECO:0000313" key="3">
    <source>
        <dbReference type="EMBL" id="GAA4056918.1"/>
    </source>
</evidence>
<dbReference type="InterPro" id="IPR014729">
    <property type="entry name" value="Rossmann-like_a/b/a_fold"/>
</dbReference>